<dbReference type="SMART" id="SM00382">
    <property type="entry name" value="AAA"/>
    <property type="match status" value="1"/>
</dbReference>
<proteinExistence type="inferred from homology"/>
<dbReference type="FunFam" id="3.30.300.160:FF:000002">
    <property type="entry name" value="Type II secretion system protein E"/>
    <property type="match status" value="1"/>
</dbReference>
<gene>
    <name evidence="5" type="ORF">ADA01nite_04860</name>
</gene>
<evidence type="ECO:0000259" key="4">
    <source>
        <dbReference type="PROSITE" id="PS00662"/>
    </source>
</evidence>
<organism evidence="5 6">
    <name type="scientific">Aneurinibacillus danicus</name>
    <dbReference type="NCBI Taxonomy" id="267746"/>
    <lineage>
        <taxon>Bacteria</taxon>
        <taxon>Bacillati</taxon>
        <taxon>Bacillota</taxon>
        <taxon>Bacilli</taxon>
        <taxon>Bacillales</taxon>
        <taxon>Paenibacillaceae</taxon>
        <taxon>Aneurinibacillus group</taxon>
        <taxon>Aneurinibacillus</taxon>
    </lineage>
</organism>
<comment type="similarity">
    <text evidence="1">Belongs to the GSP E family.</text>
</comment>
<dbReference type="AlphaFoldDB" id="A0A511V287"/>
<dbReference type="EMBL" id="BJXX01000019">
    <property type="protein sequence ID" value="GEN33026.1"/>
    <property type="molecule type" value="Genomic_DNA"/>
</dbReference>
<dbReference type="InterPro" id="IPR007831">
    <property type="entry name" value="T2SS_GspE_N"/>
</dbReference>
<dbReference type="FunFam" id="3.30.450.90:FF:000001">
    <property type="entry name" value="Type II secretion system ATPase GspE"/>
    <property type="match status" value="1"/>
</dbReference>
<keyword evidence="3" id="KW-0067">ATP-binding</keyword>
<dbReference type="SUPFAM" id="SSF160246">
    <property type="entry name" value="EspE N-terminal domain-like"/>
    <property type="match status" value="1"/>
</dbReference>
<dbReference type="FunFam" id="3.40.50.300:FF:000398">
    <property type="entry name" value="Type IV pilus assembly ATPase PilB"/>
    <property type="match status" value="1"/>
</dbReference>
<keyword evidence="2" id="KW-0547">Nucleotide-binding</keyword>
<dbReference type="InterPro" id="IPR003593">
    <property type="entry name" value="AAA+_ATPase"/>
</dbReference>
<evidence type="ECO:0000256" key="1">
    <source>
        <dbReference type="ARBA" id="ARBA00006611"/>
    </source>
</evidence>
<evidence type="ECO:0000313" key="6">
    <source>
        <dbReference type="Proteomes" id="UP000321157"/>
    </source>
</evidence>
<dbReference type="InterPro" id="IPR001482">
    <property type="entry name" value="T2SS/T4SS_dom"/>
</dbReference>
<comment type="caution">
    <text evidence="5">The sequence shown here is derived from an EMBL/GenBank/DDBJ whole genome shotgun (WGS) entry which is preliminary data.</text>
</comment>
<dbReference type="CDD" id="cd01129">
    <property type="entry name" value="PulE-GspE-like"/>
    <property type="match status" value="1"/>
</dbReference>
<dbReference type="GO" id="GO:0016887">
    <property type="term" value="F:ATP hydrolysis activity"/>
    <property type="evidence" value="ECO:0007669"/>
    <property type="project" value="TreeGrafter"/>
</dbReference>
<dbReference type="Pfam" id="PF00437">
    <property type="entry name" value="T2SSE"/>
    <property type="match status" value="1"/>
</dbReference>
<evidence type="ECO:0000256" key="2">
    <source>
        <dbReference type="ARBA" id="ARBA00022741"/>
    </source>
</evidence>
<dbReference type="PANTHER" id="PTHR30258:SF1">
    <property type="entry name" value="PROTEIN TRANSPORT PROTEIN HOFB HOMOLOG"/>
    <property type="match status" value="1"/>
</dbReference>
<dbReference type="InterPro" id="IPR027417">
    <property type="entry name" value="P-loop_NTPase"/>
</dbReference>
<dbReference type="GO" id="GO:0005524">
    <property type="term" value="F:ATP binding"/>
    <property type="evidence" value="ECO:0007669"/>
    <property type="project" value="UniProtKB-KW"/>
</dbReference>
<evidence type="ECO:0000256" key="3">
    <source>
        <dbReference type="ARBA" id="ARBA00022840"/>
    </source>
</evidence>
<dbReference type="OrthoDB" id="9808272at2"/>
<sequence>MARKRLGDILVESGIISQEQLEQALQEQKKTKLKLGDHLLQTGYITEQQLIEILEFQLGIPHVTLFRYKLDSSLSGIVPEELARRYSLIPLKKEENKLTVAMVDPMDYFAIDELRMSTGFTIEPVIATRDEIQRAINRMYSMQDSVKELMEDKSLTAEIEEAEVTDEDSPIVRLVNQMFEQAVQLRASDVHIDPQEEGIRIRYRIDGMLRTERILPRHMLGILTARIKIMSRLNIAERRMPQDGRMQLHIMFKEIDVRVSTLPTIFGEKIVMRLLDLSNALIGIDQLGLTKRNFSVFQSLIERAHGILLVTGPTGSGKSTTLYSALNHLNQESKNIITVEDPVEYNLEGINQVQINHAIGMTFASALRSILRQDPDIIMIGEIRDTETAEIAVRAALTGHLVLSTLHTNDAVSSITRLIDMGIQPFLLASSVNGVLAQRLVRRICKDCREEYIPSEHEREIFAQRGIKIDKLYRGAGCGKCGLTGYRGRVAIHEIFNMDDTLRQMITRNGAATEYRSYAMRKGMILLFDDGLIKVRQGITTVEEILRAASN</sequence>
<evidence type="ECO:0000313" key="5">
    <source>
        <dbReference type="EMBL" id="GEN33026.1"/>
    </source>
</evidence>
<dbReference type="InterPro" id="IPR037257">
    <property type="entry name" value="T2SS_E_N_sf"/>
</dbReference>
<protein>
    <submittedName>
        <fullName evidence="5">Type II secretion system protein E</fullName>
    </submittedName>
</protein>
<dbReference type="Pfam" id="PF05157">
    <property type="entry name" value="MshEN"/>
    <property type="match status" value="1"/>
</dbReference>
<reference evidence="5 6" key="1">
    <citation type="submission" date="2019-07" db="EMBL/GenBank/DDBJ databases">
        <title>Whole genome shotgun sequence of Aneurinibacillus danicus NBRC 102444.</title>
        <authorList>
            <person name="Hosoyama A."/>
            <person name="Uohara A."/>
            <person name="Ohji S."/>
            <person name="Ichikawa N."/>
        </authorList>
    </citation>
    <scope>NUCLEOTIDE SEQUENCE [LARGE SCALE GENOMIC DNA]</scope>
    <source>
        <strain evidence="5 6">NBRC 102444</strain>
    </source>
</reference>
<keyword evidence="6" id="KW-1185">Reference proteome</keyword>
<dbReference type="Gene3D" id="3.40.50.300">
    <property type="entry name" value="P-loop containing nucleotide triphosphate hydrolases"/>
    <property type="match status" value="1"/>
</dbReference>
<dbReference type="PANTHER" id="PTHR30258">
    <property type="entry name" value="TYPE II SECRETION SYSTEM PROTEIN GSPE-RELATED"/>
    <property type="match status" value="1"/>
</dbReference>
<dbReference type="GO" id="GO:0005886">
    <property type="term" value="C:plasma membrane"/>
    <property type="evidence" value="ECO:0007669"/>
    <property type="project" value="TreeGrafter"/>
</dbReference>
<name>A0A511V287_9BACL</name>
<dbReference type="PROSITE" id="PS00662">
    <property type="entry name" value="T2SP_E"/>
    <property type="match status" value="1"/>
</dbReference>
<feature type="domain" description="Bacterial type II secretion system protein E" evidence="4">
    <location>
        <begin position="371"/>
        <end position="385"/>
    </location>
</feature>
<accession>A0A511V287</accession>
<dbReference type="SUPFAM" id="SSF52540">
    <property type="entry name" value="P-loop containing nucleoside triphosphate hydrolases"/>
    <property type="match status" value="1"/>
</dbReference>
<dbReference type="Proteomes" id="UP000321157">
    <property type="component" value="Unassembled WGS sequence"/>
</dbReference>
<dbReference type="Gene3D" id="3.30.450.90">
    <property type="match status" value="1"/>
</dbReference>
<dbReference type="Gene3D" id="3.30.300.160">
    <property type="entry name" value="Type II secretion system, protein E, N-terminal domain"/>
    <property type="match status" value="1"/>
</dbReference>
<dbReference type="RefSeq" id="WP_146808324.1">
    <property type="nucleotide sequence ID" value="NZ_BJXX01000019.1"/>
</dbReference>